<dbReference type="InterPro" id="IPR051538">
    <property type="entry name" value="Acyl-CoA_Synth/Transferase"/>
</dbReference>
<dbReference type="SUPFAM" id="SSF51735">
    <property type="entry name" value="NAD(P)-binding Rossmann-fold domains"/>
    <property type="match status" value="1"/>
</dbReference>
<accession>A0A455SYD1</accession>
<dbReference type="InterPro" id="IPR003781">
    <property type="entry name" value="CoA-bd"/>
</dbReference>
<evidence type="ECO:0000259" key="4">
    <source>
        <dbReference type="SMART" id="SM00881"/>
    </source>
</evidence>
<evidence type="ECO:0000313" key="5">
    <source>
        <dbReference type="EMBL" id="BBH91892.1"/>
    </source>
</evidence>
<dbReference type="Pfam" id="PF13607">
    <property type="entry name" value="Succ_CoA_lig"/>
    <property type="match status" value="1"/>
</dbReference>
<dbReference type="Gene3D" id="3.40.50.261">
    <property type="entry name" value="Succinyl-CoA synthetase domains"/>
    <property type="match status" value="2"/>
</dbReference>
<dbReference type="GO" id="GO:0016874">
    <property type="term" value="F:ligase activity"/>
    <property type="evidence" value="ECO:0007669"/>
    <property type="project" value="UniProtKB-KW"/>
</dbReference>
<evidence type="ECO:0000256" key="1">
    <source>
        <dbReference type="ARBA" id="ARBA00022598"/>
    </source>
</evidence>
<dbReference type="InterPro" id="IPR036291">
    <property type="entry name" value="NAD(P)-bd_dom_sf"/>
</dbReference>
<dbReference type="SMART" id="SM00881">
    <property type="entry name" value="CoA_binding"/>
    <property type="match status" value="1"/>
</dbReference>
<dbReference type="EMBL" id="AP019377">
    <property type="protein sequence ID" value="BBH91892.1"/>
    <property type="molecule type" value="Genomic_DNA"/>
</dbReference>
<dbReference type="PANTHER" id="PTHR43334:SF1">
    <property type="entry name" value="3-HYDROXYPROPIONATE--COA LIGASE [ADP-FORMING]"/>
    <property type="match status" value="1"/>
</dbReference>
<organism evidence="5">
    <name type="scientific">Thermogemmatispora argillosa</name>
    <dbReference type="NCBI Taxonomy" id="2045280"/>
    <lineage>
        <taxon>Bacteria</taxon>
        <taxon>Bacillati</taxon>
        <taxon>Chloroflexota</taxon>
        <taxon>Ktedonobacteria</taxon>
        <taxon>Thermogemmatisporales</taxon>
        <taxon>Thermogemmatisporaceae</taxon>
        <taxon>Thermogemmatispora</taxon>
    </lineage>
</organism>
<reference evidence="5" key="1">
    <citation type="submission" date="2018-12" db="EMBL/GenBank/DDBJ databases">
        <title>Novel natural products biosynthetic potential of the class Ktedonobacteria.</title>
        <authorList>
            <person name="Zheng Y."/>
            <person name="Saitou A."/>
            <person name="Wang C.M."/>
            <person name="Toyoda A."/>
            <person name="Minakuchi Y."/>
            <person name="Sekiguchi Y."/>
            <person name="Ueda K."/>
            <person name="Takano H."/>
            <person name="Sakai Y."/>
            <person name="Yokota A."/>
            <person name="Yabe S."/>
        </authorList>
    </citation>
    <scope>NUCLEOTIDE SEQUENCE</scope>
    <source>
        <strain evidence="5">A3-2</strain>
    </source>
</reference>
<sequence>MSNRLYTLEEVLHPRSVAIIGASRAPQKWGHVAARQLLASFPGEVYLITPSAPEILGQRTYPSLRAVPNPVDLAIITTAFQHVPAAVDDCIAHGVKGIVIVTAGFSETGPVGRALEMELVARCHKHGIRILGSNCMGVYVRRARLNALGMAFPLPEGPIGLVSQSGNLGMYLYAQAQLDGLGFTTFLSMGNGADVGFPEYLQYLANDPETKVIAGYVEAIDEQTLRQVTEQLYRQGRYKPVVILLSGATEVGVRAALAHTGSLATVRPDHDTALLGSGVVRVIRSDELYPVARALALQPPTPQGGRRIAIVGDGGGSVVASGDAALRCGLEVPILKEETQQRLRALLPARATATNPIDVAGAADEDPLAFARLSEICLADPDVDGVIITGLFGGYRWLLSEAFGAREEEAARELGRLVRQYGKPVLVQTIYARYDKDIPALQLLRQEGLPYYESIEITCRAMAALAEIGQFLTRMAAVARTADQDQESGMCTDG</sequence>
<name>A0A455SYD1_9CHLR</name>
<protein>
    <recommendedName>
        <fullName evidence="4">CoA-binding domain-containing protein</fullName>
    </recommendedName>
</protein>
<dbReference type="Pfam" id="PF13380">
    <property type="entry name" value="CoA_binding_2"/>
    <property type="match status" value="1"/>
</dbReference>
<dbReference type="SUPFAM" id="SSF52210">
    <property type="entry name" value="Succinyl-CoA synthetase domains"/>
    <property type="match status" value="2"/>
</dbReference>
<gene>
    <name evidence="5" type="ORF">KTA_00910</name>
</gene>
<dbReference type="InterPro" id="IPR016102">
    <property type="entry name" value="Succinyl-CoA_synth-like"/>
</dbReference>
<keyword evidence="2" id="KW-0547">Nucleotide-binding</keyword>
<evidence type="ECO:0000256" key="2">
    <source>
        <dbReference type="ARBA" id="ARBA00022741"/>
    </source>
</evidence>
<dbReference type="Gene3D" id="3.40.50.720">
    <property type="entry name" value="NAD(P)-binding Rossmann-like Domain"/>
    <property type="match status" value="1"/>
</dbReference>
<keyword evidence="1" id="KW-0436">Ligase</keyword>
<proteinExistence type="predicted"/>
<dbReference type="PANTHER" id="PTHR43334">
    <property type="entry name" value="ACETATE--COA LIGASE [ADP-FORMING]"/>
    <property type="match status" value="1"/>
</dbReference>
<dbReference type="GO" id="GO:0005524">
    <property type="term" value="F:ATP binding"/>
    <property type="evidence" value="ECO:0007669"/>
    <property type="project" value="UniProtKB-KW"/>
</dbReference>
<keyword evidence="3" id="KW-0067">ATP-binding</keyword>
<dbReference type="AlphaFoldDB" id="A0A455SYD1"/>
<feature type="domain" description="CoA-binding" evidence="4">
    <location>
        <begin position="11"/>
        <end position="105"/>
    </location>
</feature>
<evidence type="ECO:0000256" key="3">
    <source>
        <dbReference type="ARBA" id="ARBA00022840"/>
    </source>
</evidence>
<dbReference type="InterPro" id="IPR032875">
    <property type="entry name" value="Succ_CoA_lig_flav_dom"/>
</dbReference>